<dbReference type="PANTHER" id="PTHR48032">
    <property type="entry name" value="RNA-BINDING PROTEIN MUSASHI HOMOLOG RBP6"/>
    <property type="match status" value="1"/>
</dbReference>
<comment type="caution">
    <text evidence="5">The sequence shown here is derived from an EMBL/GenBank/DDBJ whole genome shotgun (WGS) entry which is preliminary data.</text>
</comment>
<proteinExistence type="predicted"/>
<evidence type="ECO:0000313" key="5">
    <source>
        <dbReference type="EMBL" id="KAH0464325.1"/>
    </source>
</evidence>
<protein>
    <recommendedName>
        <fullName evidence="4">RRM domain-containing protein</fullName>
    </recommendedName>
</protein>
<evidence type="ECO:0000256" key="2">
    <source>
        <dbReference type="ARBA" id="ARBA00022884"/>
    </source>
</evidence>
<dbReference type="EMBL" id="JAGFBR010000007">
    <property type="protein sequence ID" value="KAH0464325.1"/>
    <property type="molecule type" value="Genomic_DNA"/>
</dbReference>
<evidence type="ECO:0000313" key="6">
    <source>
        <dbReference type="Proteomes" id="UP000775213"/>
    </source>
</evidence>
<feature type="domain" description="RRM" evidence="4">
    <location>
        <begin position="107"/>
        <end position="184"/>
    </location>
</feature>
<dbReference type="Pfam" id="PF00076">
    <property type="entry name" value="RRM_1"/>
    <property type="match status" value="2"/>
</dbReference>
<keyword evidence="2 3" id="KW-0694">RNA-binding</keyword>
<dbReference type="InterPro" id="IPR035979">
    <property type="entry name" value="RBD_domain_sf"/>
</dbReference>
<dbReference type="InterPro" id="IPR012677">
    <property type="entry name" value="Nucleotide-bd_a/b_plait_sf"/>
</dbReference>
<dbReference type="AlphaFoldDB" id="A0AAV7GR73"/>
<evidence type="ECO:0000259" key="4">
    <source>
        <dbReference type="PROSITE" id="PS50102"/>
    </source>
</evidence>
<dbReference type="CDD" id="cd12325">
    <property type="entry name" value="RRM1_hnRNPA_hnRNPD_like"/>
    <property type="match status" value="1"/>
</dbReference>
<dbReference type="Proteomes" id="UP000775213">
    <property type="component" value="Unassembled WGS sequence"/>
</dbReference>
<name>A0AAV7GR73_DENCH</name>
<accession>A0AAV7GR73</accession>
<sequence>MESDLGKLFIGGISWDTNEDRLREYFKNFGEVVEAVIMKDRKTGRARGFGFVVFADPAAAERVVMNKHLIDGRMVEAKKAIPRDDQRILLNRNNNSLNGSPGPSRTKKIFVGGLPSTITEAEFKKYFERFGAITDVVVMYDHNTQRPRGFGFITFNSEDVVDRVLHDNFHELNGKMVEVKRAIPKELSPGPTMRLPVGGHNYGLNRVNSFLNVYSQGYNPSSLGSYGMRMDNRFGPVTSGRKGSPFTPGYEIGLSFEHGVSPSYGENLNLSSNIGYGRALSPYYSGNATRFAGSIGYNAGSSNPGSSVSSTALNLWDYGDPDYNIIPASANSFAASGIGSIAGFDNNNISWQGLSSPPAAHAMSSGPGFTIRNLSYGTGDNTFGLSSDSYARSNDIGSLNTSFTATRNYMDSYGSGSIYGDPTWHSALNELDGSSSFGYGLGATASDVISRGSLDYISGYDVTNMRINREG</sequence>
<dbReference type="SUPFAM" id="SSF54928">
    <property type="entry name" value="RNA-binding domain, RBD"/>
    <property type="match status" value="2"/>
</dbReference>
<feature type="domain" description="RRM" evidence="4">
    <location>
        <begin position="6"/>
        <end position="82"/>
    </location>
</feature>
<dbReference type="SMART" id="SM00360">
    <property type="entry name" value="RRM"/>
    <property type="match status" value="2"/>
</dbReference>
<evidence type="ECO:0000256" key="1">
    <source>
        <dbReference type="ARBA" id="ARBA00022737"/>
    </source>
</evidence>
<organism evidence="5 6">
    <name type="scientific">Dendrobium chrysotoxum</name>
    <name type="common">Orchid</name>
    <dbReference type="NCBI Taxonomy" id="161865"/>
    <lineage>
        <taxon>Eukaryota</taxon>
        <taxon>Viridiplantae</taxon>
        <taxon>Streptophyta</taxon>
        <taxon>Embryophyta</taxon>
        <taxon>Tracheophyta</taxon>
        <taxon>Spermatophyta</taxon>
        <taxon>Magnoliopsida</taxon>
        <taxon>Liliopsida</taxon>
        <taxon>Asparagales</taxon>
        <taxon>Orchidaceae</taxon>
        <taxon>Epidendroideae</taxon>
        <taxon>Malaxideae</taxon>
        <taxon>Dendrobiinae</taxon>
        <taxon>Dendrobium</taxon>
    </lineage>
</organism>
<evidence type="ECO:0000256" key="3">
    <source>
        <dbReference type="PROSITE-ProRule" id="PRU00176"/>
    </source>
</evidence>
<dbReference type="Gene3D" id="3.30.70.330">
    <property type="match status" value="2"/>
</dbReference>
<dbReference type="FunFam" id="3.30.70.330:FF:000051">
    <property type="entry name" value="Heterogeneous nuclear ribonucleoprotein 1"/>
    <property type="match status" value="1"/>
</dbReference>
<dbReference type="CDD" id="cd12330">
    <property type="entry name" value="RRM2_Hrp1p"/>
    <property type="match status" value="1"/>
</dbReference>
<dbReference type="PANTHER" id="PTHR48032:SF6">
    <property type="entry name" value="RNA-BINDING (RRM_RBD_RNP MOTIFS) FAMILY PROTEIN"/>
    <property type="match status" value="1"/>
</dbReference>
<dbReference type="GO" id="GO:0006417">
    <property type="term" value="P:regulation of translation"/>
    <property type="evidence" value="ECO:0007669"/>
    <property type="project" value="TreeGrafter"/>
</dbReference>
<dbReference type="InterPro" id="IPR000504">
    <property type="entry name" value="RRM_dom"/>
</dbReference>
<dbReference type="GO" id="GO:0003729">
    <property type="term" value="F:mRNA binding"/>
    <property type="evidence" value="ECO:0007669"/>
    <property type="project" value="TreeGrafter"/>
</dbReference>
<reference evidence="5 6" key="1">
    <citation type="journal article" date="2021" name="Hortic Res">
        <title>Chromosome-scale assembly of the Dendrobium chrysotoxum genome enhances the understanding of orchid evolution.</title>
        <authorList>
            <person name="Zhang Y."/>
            <person name="Zhang G.Q."/>
            <person name="Zhang D."/>
            <person name="Liu X.D."/>
            <person name="Xu X.Y."/>
            <person name="Sun W.H."/>
            <person name="Yu X."/>
            <person name="Zhu X."/>
            <person name="Wang Z.W."/>
            <person name="Zhao X."/>
            <person name="Zhong W.Y."/>
            <person name="Chen H."/>
            <person name="Yin W.L."/>
            <person name="Huang T."/>
            <person name="Niu S.C."/>
            <person name="Liu Z.J."/>
        </authorList>
    </citation>
    <scope>NUCLEOTIDE SEQUENCE [LARGE SCALE GENOMIC DNA]</scope>
    <source>
        <strain evidence="5">Lindl</strain>
    </source>
</reference>
<dbReference type="PROSITE" id="PS50102">
    <property type="entry name" value="RRM"/>
    <property type="match status" value="2"/>
</dbReference>
<keyword evidence="6" id="KW-1185">Reference proteome</keyword>
<dbReference type="FunFam" id="3.30.70.330:FF:000102">
    <property type="entry name" value="Heterogeneous nuclear ribonucleoprotein 1"/>
    <property type="match status" value="1"/>
</dbReference>
<gene>
    <name evidence="5" type="ORF">IEQ34_007111</name>
</gene>
<keyword evidence="1" id="KW-0677">Repeat</keyword>